<reference evidence="3" key="1">
    <citation type="journal article" date="2013" name="Nat. Genet.">
        <title>The duck genome and transcriptome provide insight into an avian influenza virus reservoir species.</title>
        <authorList>
            <person name="Huang Y."/>
            <person name="Li Y."/>
            <person name="Burt D.W."/>
            <person name="Chen H."/>
            <person name="Zhang Y."/>
            <person name="Qian W."/>
            <person name="Kim H."/>
            <person name="Gan S."/>
            <person name="Zhao Y."/>
            <person name="Li J."/>
            <person name="Yi K."/>
            <person name="Feng H."/>
            <person name="Zhu P."/>
            <person name="Li B."/>
            <person name="Liu Q."/>
            <person name="Fairley S."/>
            <person name="Magor K.E."/>
            <person name="Du Z."/>
            <person name="Hu X."/>
            <person name="Goodman L."/>
            <person name="Tafer H."/>
            <person name="Vignal A."/>
            <person name="Lee T."/>
            <person name="Kim K.W."/>
            <person name="Sheng Z."/>
            <person name="An Y."/>
            <person name="Searle S."/>
            <person name="Herrero J."/>
            <person name="Groenen M.A."/>
            <person name="Crooijmans R.P."/>
            <person name="Faraut T."/>
            <person name="Cai Q."/>
            <person name="Webster R.G."/>
            <person name="Aldridge J.R."/>
            <person name="Warren W.C."/>
            <person name="Bartschat S."/>
            <person name="Kehr S."/>
            <person name="Marz M."/>
            <person name="Stadler P.F."/>
            <person name="Smith J."/>
            <person name="Kraus R.H."/>
            <person name="Zhao Y."/>
            <person name="Ren L."/>
            <person name="Fei J."/>
            <person name="Morisson M."/>
            <person name="Kaiser P."/>
            <person name="Griffin D.K."/>
            <person name="Rao M."/>
            <person name="Pitel F."/>
            <person name="Wang J."/>
            <person name="Li N."/>
        </authorList>
    </citation>
    <scope>NUCLEOTIDE SEQUENCE [LARGE SCALE GENOMIC DNA]</scope>
</reference>
<evidence type="ECO:0000313" key="3">
    <source>
        <dbReference type="Proteomes" id="UP000296049"/>
    </source>
</evidence>
<dbReference type="AlphaFoldDB" id="R0JBC4"/>
<feature type="region of interest" description="Disordered" evidence="1">
    <location>
        <begin position="72"/>
        <end position="107"/>
    </location>
</feature>
<feature type="region of interest" description="Disordered" evidence="1">
    <location>
        <begin position="169"/>
        <end position="190"/>
    </location>
</feature>
<evidence type="ECO:0000256" key="1">
    <source>
        <dbReference type="SAM" id="MobiDB-lite"/>
    </source>
</evidence>
<name>R0JBC4_ANAPL</name>
<evidence type="ECO:0000313" key="2">
    <source>
        <dbReference type="EMBL" id="EOA94276.1"/>
    </source>
</evidence>
<organism evidence="2 3">
    <name type="scientific">Anas platyrhynchos</name>
    <name type="common">Mallard</name>
    <name type="synonym">Anas boschas</name>
    <dbReference type="NCBI Taxonomy" id="8839"/>
    <lineage>
        <taxon>Eukaryota</taxon>
        <taxon>Metazoa</taxon>
        <taxon>Chordata</taxon>
        <taxon>Craniata</taxon>
        <taxon>Vertebrata</taxon>
        <taxon>Euteleostomi</taxon>
        <taxon>Archelosauria</taxon>
        <taxon>Archosauria</taxon>
        <taxon>Dinosauria</taxon>
        <taxon>Saurischia</taxon>
        <taxon>Theropoda</taxon>
        <taxon>Coelurosauria</taxon>
        <taxon>Aves</taxon>
        <taxon>Neognathae</taxon>
        <taxon>Galloanserae</taxon>
        <taxon>Anseriformes</taxon>
        <taxon>Anatidae</taxon>
        <taxon>Anatinae</taxon>
        <taxon>Anas</taxon>
    </lineage>
</organism>
<dbReference type="Proteomes" id="UP000296049">
    <property type="component" value="Unassembled WGS sequence"/>
</dbReference>
<gene>
    <name evidence="2" type="ORF">Anapl_09535</name>
</gene>
<sequence>MVPITITYSQLQVELWAQSAVREWICCHRHEQRARPGTRTKGHLAKPPWGLQALPRLGRLSAKAPRADALLTWKPGSPLRPRDRRGEEQWSMPPRHCTDTSTSGERRRGPLLHRRLGIQRYQLGVSRAGKLELQVSSPTMSSEMREESCSPWAWLRQEAAAARPCCSNAVNSSKESHIPPQRRATSSKKLPATAAVAFDREHVRVESPFQVSPVTLSSLAQIKALHLRRQTLPWKSISRREPQNKTRSGWKPLFKTCSFQGLSSEVSEAVPYSLELALAHYQDDQFLNSRPEILGDRYLAFVPTNTVTVRFTITRCFTEPCVHGDGQEKQTLQETEKEEPYARCTDFHNTQPFRTKGLIGKLPDATGVRQQQSQEEKQGARSLCSAGSLGKSLFGELASPAASRDLAWLRNLLSPAEEWEAAKDALQLMKRIPSRRNEDKALFWNTNPGKQGEGSYFFRKAHKEGFKRNLMLTVPRAALQAKTEAQDLSSRFASPFEGFFHASFQQSKSDRSSTKKPQPSPVCQAPVCWGELAASSWIQQKGSREGAVGAREPCPAVSERAAGLAGCSSHKEFEEDDQPNIAGKENPLFPHLFNPLLLPDADRGLQTVSCCEEEQNTAPLSDFVLRNTAPLSDFSVLRKTPTTFNITTFQPETHSCLKSNMQQPAKMTREG</sequence>
<dbReference type="EMBL" id="KB744899">
    <property type="protein sequence ID" value="EOA94276.1"/>
    <property type="molecule type" value="Genomic_DNA"/>
</dbReference>
<accession>R0JBC4</accession>
<keyword evidence="3" id="KW-1185">Reference proteome</keyword>
<protein>
    <submittedName>
        <fullName evidence="2">Uncharacterized protein</fullName>
    </submittedName>
</protein>
<proteinExistence type="predicted"/>